<dbReference type="AlphaFoldDB" id="A0A653DBD3"/>
<organism evidence="3 4">
    <name type="scientific">Callosobruchus maculatus</name>
    <name type="common">Southern cowpea weevil</name>
    <name type="synonym">Pulse bruchid</name>
    <dbReference type="NCBI Taxonomy" id="64391"/>
    <lineage>
        <taxon>Eukaryota</taxon>
        <taxon>Metazoa</taxon>
        <taxon>Ecdysozoa</taxon>
        <taxon>Arthropoda</taxon>
        <taxon>Hexapoda</taxon>
        <taxon>Insecta</taxon>
        <taxon>Pterygota</taxon>
        <taxon>Neoptera</taxon>
        <taxon>Endopterygota</taxon>
        <taxon>Coleoptera</taxon>
        <taxon>Polyphaga</taxon>
        <taxon>Cucujiformia</taxon>
        <taxon>Chrysomeloidea</taxon>
        <taxon>Chrysomelidae</taxon>
        <taxon>Bruchinae</taxon>
        <taxon>Bruchini</taxon>
        <taxon>Callosobruchus</taxon>
    </lineage>
</organism>
<keyword evidence="2" id="KW-0472">Membrane</keyword>
<dbReference type="EMBL" id="CAACVG010011178">
    <property type="protein sequence ID" value="VEN57512.1"/>
    <property type="molecule type" value="Genomic_DNA"/>
</dbReference>
<keyword evidence="4" id="KW-1185">Reference proteome</keyword>
<feature type="transmembrane region" description="Helical" evidence="2">
    <location>
        <begin position="106"/>
        <end position="131"/>
    </location>
</feature>
<evidence type="ECO:0000256" key="2">
    <source>
        <dbReference type="SAM" id="Phobius"/>
    </source>
</evidence>
<feature type="transmembrane region" description="Helical" evidence="2">
    <location>
        <begin position="143"/>
        <end position="164"/>
    </location>
</feature>
<feature type="compositionally biased region" description="Basic and acidic residues" evidence="1">
    <location>
        <begin position="300"/>
        <end position="312"/>
    </location>
</feature>
<gene>
    <name evidence="3" type="ORF">CALMAC_LOCUS16117</name>
</gene>
<feature type="region of interest" description="Disordered" evidence="1">
    <location>
        <begin position="289"/>
        <end position="312"/>
    </location>
</feature>
<evidence type="ECO:0000256" key="1">
    <source>
        <dbReference type="SAM" id="MobiDB-lite"/>
    </source>
</evidence>
<evidence type="ECO:0000313" key="4">
    <source>
        <dbReference type="Proteomes" id="UP000410492"/>
    </source>
</evidence>
<evidence type="ECO:0000313" key="3">
    <source>
        <dbReference type="EMBL" id="VEN57512.1"/>
    </source>
</evidence>
<protein>
    <submittedName>
        <fullName evidence="3">Uncharacterized protein</fullName>
    </submittedName>
</protein>
<feature type="transmembrane region" description="Helical" evidence="2">
    <location>
        <begin position="184"/>
        <end position="207"/>
    </location>
</feature>
<sequence>MERIFKIKTKSNKDPRDQYPSERRYSASIVIGLGVVYLQLFFYSILMGTLIVHRMTVSTTEELIMINETGTFNESFTQESITRLNEKLSRDLEAAETQNAPYYINIPALVCGGCFVMALGYLLSFFTAVLAWKHWYVDQNITFFFLASSFSTITSSISLLLSVLTCINMNVDIEKFNNITTESVPLTLSLAVNIVILSAVGLTWSCLATKVAYKGMRSSYPDDMFVKGRGTVEVSTTRKGSKNANIFPPDIISHFPVTDKLAKYLPRKEDNDLPKAESNLEYRQRVDQFLNGGIEDNEDIDNKENKDKEDKE</sequence>
<dbReference type="Proteomes" id="UP000410492">
    <property type="component" value="Unassembled WGS sequence"/>
</dbReference>
<proteinExistence type="predicted"/>
<name>A0A653DBD3_CALMS</name>
<reference evidence="3 4" key="1">
    <citation type="submission" date="2019-01" db="EMBL/GenBank/DDBJ databases">
        <authorList>
            <person name="Sayadi A."/>
        </authorList>
    </citation>
    <scope>NUCLEOTIDE SEQUENCE [LARGE SCALE GENOMIC DNA]</scope>
</reference>
<dbReference type="OrthoDB" id="6628993at2759"/>
<feature type="transmembrane region" description="Helical" evidence="2">
    <location>
        <begin position="25"/>
        <end position="46"/>
    </location>
</feature>
<accession>A0A653DBD3</accession>
<keyword evidence="2" id="KW-0812">Transmembrane</keyword>
<keyword evidence="2" id="KW-1133">Transmembrane helix</keyword>